<proteinExistence type="predicted"/>
<keyword evidence="1" id="KW-0812">Transmembrane</keyword>
<dbReference type="AlphaFoldDB" id="A0A6G7VCJ6"/>
<reference evidence="3" key="1">
    <citation type="submission" date="2020-01" db="EMBL/GenBank/DDBJ databases">
        <title>Caldichromatium gen. nov., sp. nov., a thermophilic purple sulfur bacterium member of the family Chromatiaceae isolated from Nakabusa hot spring, Japan.</title>
        <authorList>
            <person name="Saini M.K."/>
            <person name="Hanada S."/>
            <person name="Tank M."/>
        </authorList>
    </citation>
    <scope>NUCLEOTIDE SEQUENCE [LARGE SCALE GENOMIC DNA]</scope>
    <source>
        <strain evidence="3">No.7</strain>
    </source>
</reference>
<gene>
    <name evidence="2" type="ORF">GWK36_06390</name>
</gene>
<organism evidence="2 3">
    <name type="scientific">Caldichromatium japonicum</name>
    <dbReference type="NCBI Taxonomy" id="2699430"/>
    <lineage>
        <taxon>Bacteria</taxon>
        <taxon>Pseudomonadati</taxon>
        <taxon>Pseudomonadota</taxon>
        <taxon>Gammaproteobacteria</taxon>
        <taxon>Chromatiales</taxon>
        <taxon>Chromatiaceae</taxon>
        <taxon>Caldichromatium</taxon>
    </lineage>
</organism>
<evidence type="ECO:0000313" key="2">
    <source>
        <dbReference type="EMBL" id="QIK37672.1"/>
    </source>
</evidence>
<accession>A0A6G7VCJ6</accession>
<evidence type="ECO:0000313" key="3">
    <source>
        <dbReference type="Proteomes" id="UP000502699"/>
    </source>
</evidence>
<protein>
    <submittedName>
        <fullName evidence="2">Uncharacterized protein</fullName>
    </submittedName>
</protein>
<feature type="transmembrane region" description="Helical" evidence="1">
    <location>
        <begin position="21"/>
        <end position="39"/>
    </location>
</feature>
<keyword evidence="3" id="KW-1185">Reference proteome</keyword>
<dbReference type="Proteomes" id="UP000502699">
    <property type="component" value="Chromosome"/>
</dbReference>
<evidence type="ECO:0000256" key="1">
    <source>
        <dbReference type="SAM" id="Phobius"/>
    </source>
</evidence>
<dbReference type="KEGG" id="cjap:GWK36_06390"/>
<dbReference type="RefSeq" id="WP_166270435.1">
    <property type="nucleotide sequence ID" value="NZ_CP048029.1"/>
</dbReference>
<keyword evidence="1" id="KW-0472">Membrane</keyword>
<sequence length="56" mass="6273">MRAAALILAQFYLNHRWRFKLLGLGVAGVAALLLIQVLLREVSWLDLPAGWLDEGL</sequence>
<dbReference type="EMBL" id="CP048029">
    <property type="protein sequence ID" value="QIK37672.1"/>
    <property type="molecule type" value="Genomic_DNA"/>
</dbReference>
<keyword evidence="1" id="KW-1133">Transmembrane helix</keyword>
<name>A0A6G7VCJ6_9GAMM</name>